<evidence type="ECO:0000313" key="1">
    <source>
        <dbReference type="EMBL" id="NDL67489.1"/>
    </source>
</evidence>
<name>A0A7X5KM69_9FIRM</name>
<reference evidence="1 2" key="1">
    <citation type="submission" date="2020-01" db="EMBL/GenBank/DDBJ databases">
        <title>Anaeroalcalibacter tamaniensis gen. nov., sp. nov., moderately halophilic strictly anaerobic fermenter bacterium from mud volcano of Taman peninsula.</title>
        <authorList>
            <person name="Frolova A."/>
            <person name="Merkel A.Y."/>
            <person name="Slobodkin A.I."/>
        </authorList>
    </citation>
    <scope>NUCLEOTIDE SEQUENCE [LARGE SCALE GENOMIC DNA]</scope>
    <source>
        <strain evidence="1 2">F-3ap</strain>
    </source>
</reference>
<dbReference type="Pfam" id="PF16138">
    <property type="entry name" value="DUF4846"/>
    <property type="match status" value="1"/>
</dbReference>
<dbReference type="Proteomes" id="UP000461585">
    <property type="component" value="Unassembled WGS sequence"/>
</dbReference>
<organism evidence="1 2">
    <name type="scientific">Anaerotalea alkaliphila</name>
    <dbReference type="NCBI Taxonomy" id="2662126"/>
    <lineage>
        <taxon>Bacteria</taxon>
        <taxon>Bacillati</taxon>
        <taxon>Bacillota</taxon>
        <taxon>Clostridia</taxon>
        <taxon>Eubacteriales</taxon>
        <taxon>Anaerotalea</taxon>
    </lineage>
</organism>
<sequence length="293" mass="33194">MRQPIRMFLPLLVALPMVGCFWAGGEEGEVQRGRLAMEAPAAASQRVHVEGTTVEERYPPPTGYARVPAEEGGFGAFLRRQKLKPYGEKPLYHDGSEKEKYWVYDSVFDVDIGDRDLHQCADAVLLLRGEYLYSIGAYEEIGFRFVSGFKAEYGKWMEGYRIRVNGREESWHLVGEPGNSYPSFRKFMDMVFAYAGTRSLEQELHPVEVEDMRIGDVFIVGGSPGHAAIVVDLAQNREGGKVFLLAQSHMPAQQTELMANPVDWDLSPWYTLEGKRGLVTPEWTFALEDLKRF</sequence>
<protein>
    <submittedName>
        <fullName evidence="1">DUF4846 domain-containing protein</fullName>
    </submittedName>
</protein>
<dbReference type="InterPro" id="IPR032315">
    <property type="entry name" value="DUF4846"/>
</dbReference>
<dbReference type="AlphaFoldDB" id="A0A7X5KM69"/>
<gene>
    <name evidence="1" type="ORF">GXN74_07000</name>
</gene>
<accession>A0A7X5KM69</accession>
<dbReference type="EMBL" id="JAAEEH010000015">
    <property type="protein sequence ID" value="NDL67489.1"/>
    <property type="molecule type" value="Genomic_DNA"/>
</dbReference>
<evidence type="ECO:0000313" key="2">
    <source>
        <dbReference type="Proteomes" id="UP000461585"/>
    </source>
</evidence>
<proteinExistence type="predicted"/>
<comment type="caution">
    <text evidence="1">The sequence shown here is derived from an EMBL/GenBank/DDBJ whole genome shotgun (WGS) entry which is preliminary data.</text>
</comment>
<keyword evidence="2" id="KW-1185">Reference proteome</keyword>